<accession>A0A316EQV6</accession>
<comment type="caution">
    <text evidence="2">The sequence shown here is derived from an EMBL/GenBank/DDBJ whole genome shotgun (WGS) entry which is preliminary data.</text>
</comment>
<name>A0A316EQV6_9BURK</name>
<evidence type="ECO:0000256" key="1">
    <source>
        <dbReference type="SAM" id="MobiDB-lite"/>
    </source>
</evidence>
<protein>
    <submittedName>
        <fullName evidence="2">Uncharacterized protein</fullName>
    </submittedName>
</protein>
<dbReference type="EMBL" id="QGGT01000002">
    <property type="protein sequence ID" value="PWK34897.1"/>
    <property type="molecule type" value="Genomic_DNA"/>
</dbReference>
<dbReference type="Proteomes" id="UP000245754">
    <property type="component" value="Unassembled WGS sequence"/>
</dbReference>
<evidence type="ECO:0000313" key="2">
    <source>
        <dbReference type="EMBL" id="PWK34897.1"/>
    </source>
</evidence>
<feature type="region of interest" description="Disordered" evidence="1">
    <location>
        <begin position="1"/>
        <end position="117"/>
    </location>
</feature>
<dbReference type="RefSeq" id="WP_109583025.1">
    <property type="nucleotide sequence ID" value="NZ_QGGT01000002.1"/>
</dbReference>
<feature type="region of interest" description="Disordered" evidence="1">
    <location>
        <begin position="138"/>
        <end position="176"/>
    </location>
</feature>
<organism evidence="2 3">
    <name type="scientific">Cupriavidus plantarum</name>
    <dbReference type="NCBI Taxonomy" id="942865"/>
    <lineage>
        <taxon>Bacteria</taxon>
        <taxon>Pseudomonadati</taxon>
        <taxon>Pseudomonadota</taxon>
        <taxon>Betaproteobacteria</taxon>
        <taxon>Burkholderiales</taxon>
        <taxon>Burkholderiaceae</taxon>
        <taxon>Cupriavidus</taxon>
    </lineage>
</organism>
<proteinExistence type="predicted"/>
<keyword evidence="3" id="KW-1185">Reference proteome</keyword>
<feature type="compositionally biased region" description="Basic and acidic residues" evidence="1">
    <location>
        <begin position="71"/>
        <end position="89"/>
    </location>
</feature>
<feature type="compositionally biased region" description="Low complexity" evidence="1">
    <location>
        <begin position="49"/>
        <end position="58"/>
    </location>
</feature>
<reference evidence="2 3" key="1">
    <citation type="submission" date="2018-05" db="EMBL/GenBank/DDBJ databases">
        <title>Genomic Encyclopedia of Type Strains, Phase IV (KMG-V): Genome sequencing to study the core and pangenomes of soil and plant-associated prokaryotes.</title>
        <authorList>
            <person name="Whitman W."/>
        </authorList>
    </citation>
    <scope>NUCLEOTIDE SEQUENCE [LARGE SCALE GENOMIC DNA]</scope>
    <source>
        <strain evidence="2 3">SLV-132</strain>
    </source>
</reference>
<gene>
    <name evidence="2" type="ORF">C7419_102170</name>
</gene>
<feature type="compositionally biased region" description="Basic residues" evidence="1">
    <location>
        <begin position="90"/>
        <end position="101"/>
    </location>
</feature>
<dbReference type="AlphaFoldDB" id="A0A316EQV6"/>
<sequence>MRIVNGYVQSMDPSDVPGSHDAHGAGAHGHKTRGPAQRAAQPKRPQNLRAARSARARAGVQHDPDGVESGHTAHEESELTELHHIDGHHPRTARRNARRRSAASASHDPEQEGDDQDDAIDMHEHDAREDWRQRLVIQSSEQRGGEGGFDDRSGGHGDEERFHDPKHDRPQDQNREQRATGFGNAFRQTAARRLTKHPAAGQAGLRDADIGWAQSVLLAQIPAIQQPVQSGAARVAGRLERQTRETMLRYLAQRVRKGRAAETADPAMAPGKLETVRAQLVAERERLREQGIAPRASVLLDEAQQRQFLLLPLKLLMLSSPGPRRHGNQAIATIQSLLGHHRRRP</sequence>
<evidence type="ECO:0000313" key="3">
    <source>
        <dbReference type="Proteomes" id="UP000245754"/>
    </source>
</evidence>
<feature type="compositionally biased region" description="Basic and acidic residues" evidence="1">
    <location>
        <begin position="149"/>
        <end position="176"/>
    </location>
</feature>